<evidence type="ECO:0000313" key="1">
    <source>
        <dbReference type="EMBL" id="KAH3781538.1"/>
    </source>
</evidence>
<evidence type="ECO:0000313" key="2">
    <source>
        <dbReference type="Proteomes" id="UP000828390"/>
    </source>
</evidence>
<proteinExistence type="predicted"/>
<dbReference type="AlphaFoldDB" id="A0A9D4EKX4"/>
<dbReference type="PANTHER" id="PTHR34415:SF1">
    <property type="entry name" value="INTEGRASE CATALYTIC DOMAIN-CONTAINING PROTEIN"/>
    <property type="match status" value="1"/>
</dbReference>
<name>A0A9D4EKX4_DREPO</name>
<dbReference type="Proteomes" id="UP000828390">
    <property type="component" value="Unassembled WGS sequence"/>
</dbReference>
<reference evidence="1" key="2">
    <citation type="submission" date="2020-11" db="EMBL/GenBank/DDBJ databases">
        <authorList>
            <person name="McCartney M.A."/>
            <person name="Auch B."/>
            <person name="Kono T."/>
            <person name="Mallez S."/>
            <person name="Becker A."/>
            <person name="Gohl D.M."/>
            <person name="Silverstein K.A.T."/>
            <person name="Koren S."/>
            <person name="Bechman K.B."/>
            <person name="Herman A."/>
            <person name="Abrahante J.E."/>
            <person name="Garbe J."/>
        </authorList>
    </citation>
    <scope>NUCLEOTIDE SEQUENCE</scope>
    <source>
        <strain evidence="1">Duluth1</strain>
        <tissue evidence="1">Whole animal</tissue>
    </source>
</reference>
<accession>A0A9D4EKX4</accession>
<sequence length="151" mass="17189">MGLSSRTGHTIPQLVGDTSNPVLFYDWKDYLSTLFHPIKNVTKFHQFHVSVDHMGVVECREFSDSPVVRITFRKVSKMNVNVSCDNLPKEMLAKGLDLDRQWYIFEHIGELCRTDEAKNCICPKPATDKLQKTDCAPKKTEGALRCTSDLL</sequence>
<keyword evidence="2" id="KW-1185">Reference proteome</keyword>
<comment type="caution">
    <text evidence="1">The sequence shown here is derived from an EMBL/GenBank/DDBJ whole genome shotgun (WGS) entry which is preliminary data.</text>
</comment>
<reference evidence="1" key="1">
    <citation type="journal article" date="2019" name="bioRxiv">
        <title>The Genome of the Zebra Mussel, Dreissena polymorpha: A Resource for Invasive Species Research.</title>
        <authorList>
            <person name="McCartney M.A."/>
            <person name="Auch B."/>
            <person name="Kono T."/>
            <person name="Mallez S."/>
            <person name="Zhang Y."/>
            <person name="Obille A."/>
            <person name="Becker A."/>
            <person name="Abrahante J.E."/>
            <person name="Garbe J."/>
            <person name="Badalamenti J.P."/>
            <person name="Herman A."/>
            <person name="Mangelson H."/>
            <person name="Liachko I."/>
            <person name="Sullivan S."/>
            <person name="Sone E.D."/>
            <person name="Koren S."/>
            <person name="Silverstein K.A.T."/>
            <person name="Beckman K.B."/>
            <person name="Gohl D.M."/>
        </authorList>
    </citation>
    <scope>NUCLEOTIDE SEQUENCE</scope>
    <source>
        <strain evidence="1">Duluth1</strain>
        <tissue evidence="1">Whole animal</tissue>
    </source>
</reference>
<dbReference type="PANTHER" id="PTHR34415">
    <property type="entry name" value="INTEGRASE CATALYTIC DOMAIN-CONTAINING PROTEIN"/>
    <property type="match status" value="1"/>
</dbReference>
<protein>
    <submittedName>
        <fullName evidence="1">Uncharacterized protein</fullName>
    </submittedName>
</protein>
<gene>
    <name evidence="1" type="ORF">DPMN_159369</name>
</gene>
<organism evidence="1 2">
    <name type="scientific">Dreissena polymorpha</name>
    <name type="common">Zebra mussel</name>
    <name type="synonym">Mytilus polymorpha</name>
    <dbReference type="NCBI Taxonomy" id="45954"/>
    <lineage>
        <taxon>Eukaryota</taxon>
        <taxon>Metazoa</taxon>
        <taxon>Spiralia</taxon>
        <taxon>Lophotrochozoa</taxon>
        <taxon>Mollusca</taxon>
        <taxon>Bivalvia</taxon>
        <taxon>Autobranchia</taxon>
        <taxon>Heteroconchia</taxon>
        <taxon>Euheterodonta</taxon>
        <taxon>Imparidentia</taxon>
        <taxon>Neoheterodontei</taxon>
        <taxon>Myida</taxon>
        <taxon>Dreissenoidea</taxon>
        <taxon>Dreissenidae</taxon>
        <taxon>Dreissena</taxon>
    </lineage>
</organism>
<dbReference type="EMBL" id="JAIWYP010000008">
    <property type="protein sequence ID" value="KAH3781538.1"/>
    <property type="molecule type" value="Genomic_DNA"/>
</dbReference>